<dbReference type="Proteomes" id="UP000053989">
    <property type="component" value="Unassembled WGS sequence"/>
</dbReference>
<name>A0A0C3E0Z1_9AGAM</name>
<keyword evidence="3" id="KW-1185">Reference proteome</keyword>
<evidence type="ECO:0000313" key="3">
    <source>
        <dbReference type="Proteomes" id="UP000053989"/>
    </source>
</evidence>
<dbReference type="EMBL" id="KN822048">
    <property type="protein sequence ID" value="KIM61761.1"/>
    <property type="molecule type" value="Genomic_DNA"/>
</dbReference>
<gene>
    <name evidence="2" type="ORF">SCLCIDRAFT_25570</name>
</gene>
<reference evidence="2 3" key="1">
    <citation type="submission" date="2014-04" db="EMBL/GenBank/DDBJ databases">
        <authorList>
            <consortium name="DOE Joint Genome Institute"/>
            <person name="Kuo A."/>
            <person name="Kohler A."/>
            <person name="Nagy L.G."/>
            <person name="Floudas D."/>
            <person name="Copeland A."/>
            <person name="Barry K.W."/>
            <person name="Cichocki N."/>
            <person name="Veneault-Fourrey C."/>
            <person name="LaButti K."/>
            <person name="Lindquist E.A."/>
            <person name="Lipzen A."/>
            <person name="Lundell T."/>
            <person name="Morin E."/>
            <person name="Murat C."/>
            <person name="Sun H."/>
            <person name="Tunlid A."/>
            <person name="Henrissat B."/>
            <person name="Grigoriev I.V."/>
            <person name="Hibbett D.S."/>
            <person name="Martin F."/>
            <person name="Nordberg H.P."/>
            <person name="Cantor M.N."/>
            <person name="Hua S.X."/>
        </authorList>
    </citation>
    <scope>NUCLEOTIDE SEQUENCE [LARGE SCALE GENOMIC DNA]</scope>
    <source>
        <strain evidence="2 3">Foug A</strain>
    </source>
</reference>
<evidence type="ECO:0000313" key="2">
    <source>
        <dbReference type="EMBL" id="KIM61761.1"/>
    </source>
</evidence>
<dbReference type="InParanoid" id="A0A0C3E0Z1"/>
<dbReference type="OrthoDB" id="10625920at2759"/>
<sequence>MNKHAAHFRNKGFLLFDIIEEMLPSGGKGTHVFCPGTKQSKPMPAATPQSMPASTPAISAPPPATPTGEASSLMPSPQMPAAVTSRDNPIDTPATQSAPTDILNHHPHHPHSLHPQAMALILHCAAASDASQKCVCGPSVTVAMQLESVKTMKHISDTVDGIMKAFFMLGITITTADICQEAIAILKGYEDEFSVDNLLNLGAYLTEHRQKAIVFIGIGDVACKCWLQKIRT</sequence>
<accession>A0A0C3E0Z1</accession>
<organism evidence="2 3">
    <name type="scientific">Scleroderma citrinum Foug A</name>
    <dbReference type="NCBI Taxonomy" id="1036808"/>
    <lineage>
        <taxon>Eukaryota</taxon>
        <taxon>Fungi</taxon>
        <taxon>Dikarya</taxon>
        <taxon>Basidiomycota</taxon>
        <taxon>Agaricomycotina</taxon>
        <taxon>Agaricomycetes</taxon>
        <taxon>Agaricomycetidae</taxon>
        <taxon>Boletales</taxon>
        <taxon>Sclerodermatineae</taxon>
        <taxon>Sclerodermataceae</taxon>
        <taxon>Scleroderma</taxon>
    </lineage>
</organism>
<evidence type="ECO:0000256" key="1">
    <source>
        <dbReference type="SAM" id="MobiDB-lite"/>
    </source>
</evidence>
<proteinExistence type="predicted"/>
<reference evidence="3" key="2">
    <citation type="submission" date="2015-01" db="EMBL/GenBank/DDBJ databases">
        <title>Evolutionary Origins and Diversification of the Mycorrhizal Mutualists.</title>
        <authorList>
            <consortium name="DOE Joint Genome Institute"/>
            <consortium name="Mycorrhizal Genomics Consortium"/>
            <person name="Kohler A."/>
            <person name="Kuo A."/>
            <person name="Nagy L.G."/>
            <person name="Floudas D."/>
            <person name="Copeland A."/>
            <person name="Barry K.W."/>
            <person name="Cichocki N."/>
            <person name="Veneault-Fourrey C."/>
            <person name="LaButti K."/>
            <person name="Lindquist E.A."/>
            <person name="Lipzen A."/>
            <person name="Lundell T."/>
            <person name="Morin E."/>
            <person name="Murat C."/>
            <person name="Riley R."/>
            <person name="Ohm R."/>
            <person name="Sun H."/>
            <person name="Tunlid A."/>
            <person name="Henrissat B."/>
            <person name="Grigoriev I.V."/>
            <person name="Hibbett D.S."/>
            <person name="Martin F."/>
        </authorList>
    </citation>
    <scope>NUCLEOTIDE SEQUENCE [LARGE SCALE GENOMIC DNA]</scope>
    <source>
        <strain evidence="3">Foug A</strain>
    </source>
</reference>
<dbReference type="HOGENOM" id="CLU_1195486_0_0_1"/>
<feature type="region of interest" description="Disordered" evidence="1">
    <location>
        <begin position="36"/>
        <end position="100"/>
    </location>
</feature>
<dbReference type="AlphaFoldDB" id="A0A0C3E0Z1"/>
<protein>
    <submittedName>
        <fullName evidence="2">Uncharacterized protein</fullName>
    </submittedName>
</protein>